<gene>
    <name evidence="1" type="ORF">RPERSI_LOCUS5986</name>
</gene>
<dbReference type="EMBL" id="CAJVQC010009289">
    <property type="protein sequence ID" value="CAG8602804.1"/>
    <property type="molecule type" value="Genomic_DNA"/>
</dbReference>
<protein>
    <submittedName>
        <fullName evidence="1">29747_t:CDS:1</fullName>
    </submittedName>
</protein>
<comment type="caution">
    <text evidence="1">The sequence shown here is derived from an EMBL/GenBank/DDBJ whole genome shotgun (WGS) entry which is preliminary data.</text>
</comment>
<name>A0ACA9MQ07_9GLOM</name>
<proteinExistence type="predicted"/>
<dbReference type="Proteomes" id="UP000789920">
    <property type="component" value="Unassembled WGS sequence"/>
</dbReference>
<reference evidence="1" key="1">
    <citation type="submission" date="2021-06" db="EMBL/GenBank/DDBJ databases">
        <authorList>
            <person name="Kallberg Y."/>
            <person name="Tangrot J."/>
            <person name="Rosling A."/>
        </authorList>
    </citation>
    <scope>NUCLEOTIDE SEQUENCE</scope>
    <source>
        <strain evidence="1">MA461A</strain>
    </source>
</reference>
<feature type="non-terminal residue" evidence="1">
    <location>
        <position position="1"/>
    </location>
</feature>
<evidence type="ECO:0000313" key="2">
    <source>
        <dbReference type="Proteomes" id="UP000789920"/>
    </source>
</evidence>
<feature type="non-terminal residue" evidence="1">
    <location>
        <position position="223"/>
    </location>
</feature>
<sequence length="223" mass="26314">MAPQNRGKSSGNPRCPKCSLHYKDIHGHVKRIHNTTLSILKLQVNGKRNQNVQYQDNRTRQDKRNDRLNNRSHLIKQIDRYLRILQLKQLKEELRDVKNKLNKLELLEQESDADLDLHSQNLLMKTEIVQKDTDIDNLTRKVTDLNLVNEERIKLINDLEAQIAKLTSNIEILRSNCKMIDAESIQNATKYERELRSRDERESDLYSHITLLKNRIKDLESML</sequence>
<organism evidence="1 2">
    <name type="scientific">Racocetra persica</name>
    <dbReference type="NCBI Taxonomy" id="160502"/>
    <lineage>
        <taxon>Eukaryota</taxon>
        <taxon>Fungi</taxon>
        <taxon>Fungi incertae sedis</taxon>
        <taxon>Mucoromycota</taxon>
        <taxon>Glomeromycotina</taxon>
        <taxon>Glomeromycetes</taxon>
        <taxon>Diversisporales</taxon>
        <taxon>Gigasporaceae</taxon>
        <taxon>Racocetra</taxon>
    </lineage>
</organism>
<keyword evidence="2" id="KW-1185">Reference proteome</keyword>
<evidence type="ECO:0000313" key="1">
    <source>
        <dbReference type="EMBL" id="CAG8602804.1"/>
    </source>
</evidence>
<accession>A0ACA9MQ07</accession>